<name>A0A4Y2VEE8_ARAVE</name>
<dbReference type="Proteomes" id="UP000499080">
    <property type="component" value="Unassembled WGS sequence"/>
</dbReference>
<sequence length="83" mass="9191">MTRKTLDLAPPSPNFRTTPEGGRLTPYEPATSLMHDGSSVESGFEPGILRDRSRDLTVVSVSLRRFNPTHIGTIIRISVELLK</sequence>
<comment type="caution">
    <text evidence="2">The sequence shown here is derived from an EMBL/GenBank/DDBJ whole genome shotgun (WGS) entry which is preliminary data.</text>
</comment>
<feature type="region of interest" description="Disordered" evidence="1">
    <location>
        <begin position="1"/>
        <end position="26"/>
    </location>
</feature>
<dbReference type="EMBL" id="BGPR01046014">
    <property type="protein sequence ID" value="GBO22961.1"/>
    <property type="molecule type" value="Genomic_DNA"/>
</dbReference>
<accession>A0A4Y2VEE8</accession>
<protein>
    <submittedName>
        <fullName evidence="2">Uncharacterized protein</fullName>
    </submittedName>
</protein>
<keyword evidence="3" id="KW-1185">Reference proteome</keyword>
<evidence type="ECO:0000313" key="2">
    <source>
        <dbReference type="EMBL" id="GBO22961.1"/>
    </source>
</evidence>
<dbReference type="AlphaFoldDB" id="A0A4Y2VEE8"/>
<organism evidence="2 3">
    <name type="scientific">Araneus ventricosus</name>
    <name type="common">Orbweaver spider</name>
    <name type="synonym">Epeira ventricosa</name>
    <dbReference type="NCBI Taxonomy" id="182803"/>
    <lineage>
        <taxon>Eukaryota</taxon>
        <taxon>Metazoa</taxon>
        <taxon>Ecdysozoa</taxon>
        <taxon>Arthropoda</taxon>
        <taxon>Chelicerata</taxon>
        <taxon>Arachnida</taxon>
        <taxon>Araneae</taxon>
        <taxon>Araneomorphae</taxon>
        <taxon>Entelegynae</taxon>
        <taxon>Araneoidea</taxon>
        <taxon>Araneidae</taxon>
        <taxon>Araneus</taxon>
    </lineage>
</organism>
<evidence type="ECO:0000256" key="1">
    <source>
        <dbReference type="SAM" id="MobiDB-lite"/>
    </source>
</evidence>
<reference evidence="2 3" key="1">
    <citation type="journal article" date="2019" name="Sci. Rep.">
        <title>Orb-weaving spider Araneus ventricosus genome elucidates the spidroin gene catalogue.</title>
        <authorList>
            <person name="Kono N."/>
            <person name="Nakamura H."/>
            <person name="Ohtoshi R."/>
            <person name="Moran D.A.P."/>
            <person name="Shinohara A."/>
            <person name="Yoshida Y."/>
            <person name="Fujiwara M."/>
            <person name="Mori M."/>
            <person name="Tomita M."/>
            <person name="Arakawa K."/>
        </authorList>
    </citation>
    <scope>NUCLEOTIDE SEQUENCE [LARGE SCALE GENOMIC DNA]</scope>
</reference>
<gene>
    <name evidence="2" type="ORF">AVEN_15477_1</name>
</gene>
<evidence type="ECO:0000313" key="3">
    <source>
        <dbReference type="Proteomes" id="UP000499080"/>
    </source>
</evidence>
<proteinExistence type="predicted"/>